<feature type="transmembrane region" description="Helical" evidence="2">
    <location>
        <begin position="42"/>
        <end position="61"/>
    </location>
</feature>
<feature type="domain" description="Bacterial sugar transferase" evidence="3">
    <location>
        <begin position="41"/>
        <end position="223"/>
    </location>
</feature>
<evidence type="ECO:0000256" key="1">
    <source>
        <dbReference type="ARBA" id="ARBA00006464"/>
    </source>
</evidence>
<evidence type="ECO:0000259" key="3">
    <source>
        <dbReference type="Pfam" id="PF02397"/>
    </source>
</evidence>
<gene>
    <name evidence="4" type="ORF">MACH26_37700</name>
</gene>
<dbReference type="GO" id="GO:0016780">
    <property type="term" value="F:phosphotransferase activity, for other substituted phosphate groups"/>
    <property type="evidence" value="ECO:0007669"/>
    <property type="project" value="TreeGrafter"/>
</dbReference>
<keyword evidence="5" id="KW-1185">Reference proteome</keyword>
<dbReference type="Pfam" id="PF02397">
    <property type="entry name" value="Bac_transf"/>
    <property type="match status" value="1"/>
</dbReference>
<dbReference type="PANTHER" id="PTHR30576:SF10">
    <property type="entry name" value="SLL5057 PROTEIN"/>
    <property type="match status" value="1"/>
</dbReference>
<sequence>MNNLALNRMVAMLFMVPQNVTQQSKAARFGHKGIPVILQQSAAALGLLVISPLLLLTMLFIRMESQGPVFFTQVRVGENGRRFHCYKFRSMYLKTDPKYREPEPSDSDREGVCKKYYNDPRITRVGKFIRKYSIDELPQLLNVLKGDMMLIGPRPHLTTEYDNYDRNIMPRLYCKPGLTGLWQVNGRADTDFEQQLQFDKDYIQQQSIWLDIKILLATVPAVLGAKGAY</sequence>
<keyword evidence="2" id="KW-0812">Transmembrane</keyword>
<accession>A0AA48HUK5</accession>
<dbReference type="InterPro" id="IPR003362">
    <property type="entry name" value="Bact_transf"/>
</dbReference>
<dbReference type="KEGG" id="pmaw:MACH26_37700"/>
<keyword evidence="2" id="KW-0472">Membrane</keyword>
<reference evidence="4" key="1">
    <citation type="submission" date="2023-01" db="EMBL/GenBank/DDBJ databases">
        <title>Complete genome sequence of Planctobacterium marinum strain Dej080120_11.</title>
        <authorList>
            <person name="Ueki S."/>
            <person name="Maruyama F."/>
        </authorList>
    </citation>
    <scope>NUCLEOTIDE SEQUENCE</scope>
    <source>
        <strain evidence="4">Dej080120_11</strain>
    </source>
</reference>
<dbReference type="Proteomes" id="UP001333710">
    <property type="component" value="Chromosome"/>
</dbReference>
<name>A0AA48HUK5_9ALTE</name>
<organism evidence="4 5">
    <name type="scientific">Planctobacterium marinum</name>
    <dbReference type="NCBI Taxonomy" id="1631968"/>
    <lineage>
        <taxon>Bacteria</taxon>
        <taxon>Pseudomonadati</taxon>
        <taxon>Pseudomonadota</taxon>
        <taxon>Gammaproteobacteria</taxon>
        <taxon>Alteromonadales</taxon>
        <taxon>Alteromonadaceae</taxon>
        <taxon>Planctobacterium</taxon>
    </lineage>
</organism>
<dbReference type="PANTHER" id="PTHR30576">
    <property type="entry name" value="COLANIC BIOSYNTHESIS UDP-GLUCOSE LIPID CARRIER TRANSFERASE"/>
    <property type="match status" value="1"/>
</dbReference>
<proteinExistence type="inferred from homology"/>
<protein>
    <submittedName>
        <fullName evidence="4">Multidrug MFS transporter</fullName>
    </submittedName>
</protein>
<dbReference type="AlphaFoldDB" id="A0AA48HUK5"/>
<evidence type="ECO:0000256" key="2">
    <source>
        <dbReference type="SAM" id="Phobius"/>
    </source>
</evidence>
<comment type="similarity">
    <text evidence="1">Belongs to the bacterial sugar transferase family.</text>
</comment>
<evidence type="ECO:0000313" key="5">
    <source>
        <dbReference type="Proteomes" id="UP001333710"/>
    </source>
</evidence>
<keyword evidence="2" id="KW-1133">Transmembrane helix</keyword>
<dbReference type="EMBL" id="AP027272">
    <property type="protein sequence ID" value="BDX08249.1"/>
    <property type="molecule type" value="Genomic_DNA"/>
</dbReference>
<evidence type="ECO:0000313" key="4">
    <source>
        <dbReference type="EMBL" id="BDX08249.1"/>
    </source>
</evidence>
<dbReference type="RefSeq" id="WP_338294323.1">
    <property type="nucleotide sequence ID" value="NZ_AP027272.1"/>
</dbReference>